<feature type="domain" description="Major facilitator superfamily (MFS) profile" evidence="5">
    <location>
        <begin position="11"/>
        <end position="399"/>
    </location>
</feature>
<dbReference type="PANTHER" id="PTHR23523:SF2">
    <property type="entry name" value="2-NITROIMIDAZOLE TRANSPORTER"/>
    <property type="match status" value="1"/>
</dbReference>
<name>A0ABQ4PAQ2_9GAMM</name>
<feature type="transmembrane region" description="Helical" evidence="4">
    <location>
        <begin position="376"/>
        <end position="395"/>
    </location>
</feature>
<evidence type="ECO:0000313" key="7">
    <source>
        <dbReference type="Proteomes" id="UP000761574"/>
    </source>
</evidence>
<feature type="transmembrane region" description="Helical" evidence="4">
    <location>
        <begin position="51"/>
        <end position="69"/>
    </location>
</feature>
<dbReference type="Gene3D" id="1.20.1250.20">
    <property type="entry name" value="MFS general substrate transporter like domains"/>
    <property type="match status" value="2"/>
</dbReference>
<dbReference type="EMBL" id="BPFB01000009">
    <property type="protein sequence ID" value="GIU44544.1"/>
    <property type="molecule type" value="Genomic_DNA"/>
</dbReference>
<feature type="transmembrane region" description="Helical" evidence="4">
    <location>
        <begin position="104"/>
        <end position="122"/>
    </location>
</feature>
<sequence length="416" mass="44382">MTQLQPAKIATSALVFTGILLISLSLRSPITGIGPLLDDISQQLGISATQAGMLTTLPLLAFALFSPIASSMGKRFGLERSLMTSLVLITLGLTLRSLGSTDMLFIGTTVIGAGIAIANVLLPSLTKRDFADKAATVTSLYVLMMGVGSAIVASIAIPVAKWVDSQAINLLPNWALSLATNLVFPLVAILVWLPLMRSNKISVHTQATHERHGYVWRSSAAWHITLFLALNSFLMYILISWLPSILIDSGFSHEQAGVIHGVLQLATALPALILIPLMAKVQDKRKLTLALTSMALLGIIGQIIAPMQALWWALLMGFGIGGSFIIGLALISLRTANSYQAATLSGMSQCIGYSFAATGPLIMGAMYQQSHDWRTPLLMCAGAAVLWAACSFFAANGRLISRPLESDTRLLPLEIS</sequence>
<evidence type="ECO:0000256" key="3">
    <source>
        <dbReference type="ARBA" id="ARBA00023136"/>
    </source>
</evidence>
<keyword evidence="2 4" id="KW-1133">Transmembrane helix</keyword>
<evidence type="ECO:0000256" key="1">
    <source>
        <dbReference type="ARBA" id="ARBA00022692"/>
    </source>
</evidence>
<feature type="transmembrane region" description="Helical" evidence="4">
    <location>
        <begin position="287"/>
        <end position="305"/>
    </location>
</feature>
<dbReference type="Proteomes" id="UP000761574">
    <property type="component" value="Unassembled WGS sequence"/>
</dbReference>
<comment type="caution">
    <text evidence="6">The sequence shown here is derived from an EMBL/GenBank/DDBJ whole genome shotgun (WGS) entry which is preliminary data.</text>
</comment>
<evidence type="ECO:0000313" key="6">
    <source>
        <dbReference type="EMBL" id="GIU44544.1"/>
    </source>
</evidence>
<reference evidence="6 7" key="1">
    <citation type="submission" date="2021-05" db="EMBL/GenBank/DDBJ databases">
        <title>Molecular characterization for Shewanella algae harboring chromosomal blaOXA-55-like strains isolated from clinical and environment sample.</title>
        <authorList>
            <person name="Ohama Y."/>
            <person name="Aoki K."/>
            <person name="Harada S."/>
            <person name="Moriya K."/>
            <person name="Ishii Y."/>
            <person name="Tateda K."/>
        </authorList>
    </citation>
    <scope>NUCLEOTIDE SEQUENCE [LARGE SCALE GENOMIC DNA]</scope>
    <source>
        <strain evidence="6 7">LMG 23746</strain>
    </source>
</reference>
<proteinExistence type="predicted"/>
<dbReference type="Pfam" id="PF07690">
    <property type="entry name" value="MFS_1"/>
    <property type="match status" value="1"/>
</dbReference>
<gene>
    <name evidence="6" type="ORF">TUM4630_10500</name>
</gene>
<protein>
    <submittedName>
        <fullName evidence="6">Cyanate transporter</fullName>
    </submittedName>
</protein>
<organism evidence="6 7">
    <name type="scientific">Shewanella algidipiscicola</name>
    <dbReference type="NCBI Taxonomy" id="614070"/>
    <lineage>
        <taxon>Bacteria</taxon>
        <taxon>Pseudomonadati</taxon>
        <taxon>Pseudomonadota</taxon>
        <taxon>Gammaproteobacteria</taxon>
        <taxon>Alteromonadales</taxon>
        <taxon>Shewanellaceae</taxon>
        <taxon>Shewanella</taxon>
    </lineage>
</organism>
<dbReference type="RefSeq" id="WP_119977651.1">
    <property type="nucleotide sequence ID" value="NZ_BPFB01000009.1"/>
</dbReference>
<accession>A0ABQ4PAQ2</accession>
<evidence type="ECO:0000256" key="4">
    <source>
        <dbReference type="SAM" id="Phobius"/>
    </source>
</evidence>
<feature type="transmembrane region" description="Helical" evidence="4">
    <location>
        <begin position="258"/>
        <end position="275"/>
    </location>
</feature>
<feature type="transmembrane region" description="Helical" evidence="4">
    <location>
        <begin position="171"/>
        <end position="193"/>
    </location>
</feature>
<dbReference type="PROSITE" id="PS50850">
    <property type="entry name" value="MFS"/>
    <property type="match status" value="1"/>
</dbReference>
<feature type="transmembrane region" description="Helical" evidence="4">
    <location>
        <begin position="351"/>
        <end position="370"/>
    </location>
</feature>
<feature type="transmembrane region" description="Helical" evidence="4">
    <location>
        <begin position="81"/>
        <end position="98"/>
    </location>
</feature>
<feature type="transmembrane region" description="Helical" evidence="4">
    <location>
        <begin position="214"/>
        <end position="238"/>
    </location>
</feature>
<evidence type="ECO:0000256" key="2">
    <source>
        <dbReference type="ARBA" id="ARBA00022989"/>
    </source>
</evidence>
<dbReference type="InterPro" id="IPR036259">
    <property type="entry name" value="MFS_trans_sf"/>
</dbReference>
<dbReference type="InterPro" id="IPR020846">
    <property type="entry name" value="MFS_dom"/>
</dbReference>
<keyword evidence="3 4" id="KW-0472">Membrane</keyword>
<dbReference type="PANTHER" id="PTHR23523">
    <property type="match status" value="1"/>
</dbReference>
<feature type="transmembrane region" description="Helical" evidence="4">
    <location>
        <begin position="311"/>
        <end position="331"/>
    </location>
</feature>
<feature type="transmembrane region" description="Helical" evidence="4">
    <location>
        <begin position="134"/>
        <end position="159"/>
    </location>
</feature>
<keyword evidence="1 4" id="KW-0812">Transmembrane</keyword>
<evidence type="ECO:0000259" key="5">
    <source>
        <dbReference type="PROSITE" id="PS50850"/>
    </source>
</evidence>
<dbReference type="InterPro" id="IPR052524">
    <property type="entry name" value="MFS_Cyanate_Porter"/>
</dbReference>
<dbReference type="SUPFAM" id="SSF103473">
    <property type="entry name" value="MFS general substrate transporter"/>
    <property type="match status" value="1"/>
</dbReference>
<dbReference type="InterPro" id="IPR011701">
    <property type="entry name" value="MFS"/>
</dbReference>
<keyword evidence="7" id="KW-1185">Reference proteome</keyword>